<accession>A0A7C9RL06</accession>
<dbReference type="PANTHER" id="PTHR47062:SF1">
    <property type="entry name" value="SMALL HEAT SHOCK PROTEIN IBPA"/>
    <property type="match status" value="1"/>
</dbReference>
<protein>
    <submittedName>
        <fullName evidence="1">Heat-shock protein Hsp20</fullName>
    </submittedName>
</protein>
<reference evidence="1" key="1">
    <citation type="submission" date="2020-02" db="EMBL/GenBank/DDBJ databases">
        <title>Draft genome sequence of Candidatus Afipia apatlaquensis IBT-C3, a potential strain for decolorization of textile dyes.</title>
        <authorList>
            <person name="Sanchez-Reyes A."/>
            <person name="Breton-Deval L."/>
            <person name="Mangelson H."/>
            <person name="Sanchez-Flores A."/>
        </authorList>
    </citation>
    <scope>NUCLEOTIDE SEQUENCE [LARGE SCALE GENOMIC DNA]</scope>
    <source>
        <strain evidence="1">IBT-C3</strain>
    </source>
</reference>
<dbReference type="AlphaFoldDB" id="A0A7C9RL06"/>
<feature type="non-terminal residue" evidence="1">
    <location>
        <position position="67"/>
    </location>
</feature>
<keyword evidence="2" id="KW-1185">Reference proteome</keyword>
<sequence length="67" mass="7481">MSRVPSLSSPFLLGFDEIERALDRVVKGADGYPPYNIERCGRDDGQPERLRITLAVAGFTRDQLDVT</sequence>
<evidence type="ECO:0000313" key="2">
    <source>
        <dbReference type="Proteomes" id="UP000480266"/>
    </source>
</evidence>
<dbReference type="PANTHER" id="PTHR47062">
    <property type="match status" value="1"/>
</dbReference>
<organism evidence="1 2">
    <name type="scientific">Candidatus Afipia apatlaquensis</name>
    <dbReference type="NCBI Taxonomy" id="2712852"/>
    <lineage>
        <taxon>Bacteria</taxon>
        <taxon>Pseudomonadati</taxon>
        <taxon>Pseudomonadota</taxon>
        <taxon>Alphaproteobacteria</taxon>
        <taxon>Hyphomicrobiales</taxon>
        <taxon>Nitrobacteraceae</taxon>
        <taxon>Afipia</taxon>
    </lineage>
</organism>
<gene>
    <name evidence="1" type="ORF">G4V63_31445</name>
</gene>
<dbReference type="Proteomes" id="UP000480266">
    <property type="component" value="Unassembled WGS sequence"/>
</dbReference>
<comment type="caution">
    <text evidence="1">The sequence shown here is derived from an EMBL/GenBank/DDBJ whole genome shotgun (WGS) entry which is preliminary data.</text>
</comment>
<name>A0A7C9RL06_9BRAD</name>
<proteinExistence type="predicted"/>
<evidence type="ECO:0000313" key="1">
    <source>
        <dbReference type="EMBL" id="NGX99542.1"/>
    </source>
</evidence>
<dbReference type="EMBL" id="JAAMRR010001610">
    <property type="protein sequence ID" value="NGX99542.1"/>
    <property type="molecule type" value="Genomic_DNA"/>
</dbReference>